<proteinExistence type="predicted"/>
<evidence type="ECO:0000313" key="1">
    <source>
        <dbReference type="EMBL" id="KAF3599825.1"/>
    </source>
</evidence>
<comment type="caution">
    <text evidence="1">The sequence shown here is derived from an EMBL/GenBank/DDBJ whole genome shotgun (WGS) entry which is preliminary data.</text>
</comment>
<accession>A0A8S9SIF1</accession>
<name>A0A8S9SIF1_BRACR</name>
<dbReference type="Proteomes" id="UP000712600">
    <property type="component" value="Unassembled WGS sequence"/>
</dbReference>
<evidence type="ECO:0000313" key="2">
    <source>
        <dbReference type="Proteomes" id="UP000712600"/>
    </source>
</evidence>
<reference evidence="1" key="1">
    <citation type="submission" date="2019-12" db="EMBL/GenBank/DDBJ databases">
        <title>Genome sequencing and annotation of Brassica cretica.</title>
        <authorList>
            <person name="Studholme D.J."/>
            <person name="Sarris P."/>
        </authorList>
    </citation>
    <scope>NUCLEOTIDE SEQUENCE</scope>
    <source>
        <strain evidence="1">PFS-109/04</strain>
        <tissue evidence="1">Leaf</tissue>
    </source>
</reference>
<gene>
    <name evidence="1" type="ORF">F2Q69_00037468</name>
</gene>
<sequence length="60" mass="6958">MEWSFIYGDKVTTYYTTTFISPLYKCLSPWTETSGMPSLRDSTRGTFEALCAFGLDEFFF</sequence>
<organism evidence="1 2">
    <name type="scientific">Brassica cretica</name>
    <name type="common">Mustard</name>
    <dbReference type="NCBI Taxonomy" id="69181"/>
    <lineage>
        <taxon>Eukaryota</taxon>
        <taxon>Viridiplantae</taxon>
        <taxon>Streptophyta</taxon>
        <taxon>Embryophyta</taxon>
        <taxon>Tracheophyta</taxon>
        <taxon>Spermatophyta</taxon>
        <taxon>Magnoliopsida</taxon>
        <taxon>eudicotyledons</taxon>
        <taxon>Gunneridae</taxon>
        <taxon>Pentapetalae</taxon>
        <taxon>rosids</taxon>
        <taxon>malvids</taxon>
        <taxon>Brassicales</taxon>
        <taxon>Brassicaceae</taxon>
        <taxon>Brassiceae</taxon>
        <taxon>Brassica</taxon>
    </lineage>
</organism>
<protein>
    <submittedName>
        <fullName evidence="1">Uncharacterized protein</fullName>
    </submittedName>
</protein>
<dbReference type="EMBL" id="QGKX02000004">
    <property type="protein sequence ID" value="KAF3599825.1"/>
    <property type="molecule type" value="Genomic_DNA"/>
</dbReference>
<dbReference type="AlphaFoldDB" id="A0A8S9SIF1"/>